<dbReference type="EMBL" id="QEAQ01000007">
    <property type="protein sequence ID" value="TPX61502.1"/>
    <property type="molecule type" value="Genomic_DNA"/>
</dbReference>
<protein>
    <recommendedName>
        <fullName evidence="2">Gfo/Idh/MocA-like oxidoreductase N-terminal domain-containing protein</fullName>
    </recommendedName>
</protein>
<evidence type="ECO:0000259" key="2">
    <source>
        <dbReference type="Pfam" id="PF01408"/>
    </source>
</evidence>
<dbReference type="PANTHER" id="PTHR43377">
    <property type="entry name" value="BILIVERDIN REDUCTASE A"/>
    <property type="match status" value="1"/>
</dbReference>
<organism evidence="3 4">
    <name type="scientific">Powellomyces hirtus</name>
    <dbReference type="NCBI Taxonomy" id="109895"/>
    <lineage>
        <taxon>Eukaryota</taxon>
        <taxon>Fungi</taxon>
        <taxon>Fungi incertae sedis</taxon>
        <taxon>Chytridiomycota</taxon>
        <taxon>Chytridiomycota incertae sedis</taxon>
        <taxon>Chytridiomycetes</taxon>
        <taxon>Spizellomycetales</taxon>
        <taxon>Powellomycetaceae</taxon>
        <taxon>Powellomyces</taxon>
    </lineage>
</organism>
<feature type="compositionally biased region" description="Polar residues" evidence="1">
    <location>
        <begin position="415"/>
        <end position="429"/>
    </location>
</feature>
<dbReference type="Proteomes" id="UP000318582">
    <property type="component" value="Unassembled WGS sequence"/>
</dbReference>
<dbReference type="Gene3D" id="3.30.360.10">
    <property type="entry name" value="Dihydrodipicolinate Reductase, domain 2"/>
    <property type="match status" value="1"/>
</dbReference>
<keyword evidence="4" id="KW-1185">Reference proteome</keyword>
<comment type="caution">
    <text evidence="3">The sequence shown here is derived from an EMBL/GenBank/DDBJ whole genome shotgun (WGS) entry which is preliminary data.</text>
</comment>
<dbReference type="InterPro" id="IPR051450">
    <property type="entry name" value="Gfo/Idh/MocA_Oxidoreductases"/>
</dbReference>
<evidence type="ECO:0000256" key="1">
    <source>
        <dbReference type="SAM" id="MobiDB-lite"/>
    </source>
</evidence>
<proteinExistence type="predicted"/>
<dbReference type="PANTHER" id="PTHR43377:SF12">
    <property type="entry name" value="BINDING ROSSMANN FOLD OXIDOREDUCTASE, PUTATIVE (AFU_ORTHOLOGUE AFUA_3G11840)-RELATED"/>
    <property type="match status" value="1"/>
</dbReference>
<dbReference type="SUPFAM" id="SSF51735">
    <property type="entry name" value="NAD(P)-binding Rossmann-fold domains"/>
    <property type="match status" value="1"/>
</dbReference>
<evidence type="ECO:0000313" key="3">
    <source>
        <dbReference type="EMBL" id="TPX61502.1"/>
    </source>
</evidence>
<dbReference type="Gene3D" id="3.40.50.720">
    <property type="entry name" value="NAD(P)-binding Rossmann-like Domain"/>
    <property type="match status" value="1"/>
</dbReference>
<reference evidence="3 4" key="1">
    <citation type="journal article" date="2019" name="Sci. Rep.">
        <title>Comparative genomics of chytrid fungi reveal insights into the obligate biotrophic and pathogenic lifestyle of Synchytrium endobioticum.</title>
        <authorList>
            <person name="van de Vossenberg B.T.L.H."/>
            <person name="Warris S."/>
            <person name="Nguyen H.D.T."/>
            <person name="van Gent-Pelzer M.P.E."/>
            <person name="Joly D.L."/>
            <person name="van de Geest H.C."/>
            <person name="Bonants P.J.M."/>
            <person name="Smith D.S."/>
            <person name="Levesque C.A."/>
            <person name="van der Lee T.A.J."/>
        </authorList>
    </citation>
    <scope>NUCLEOTIDE SEQUENCE [LARGE SCALE GENOMIC DNA]</scope>
    <source>
        <strain evidence="3 4">CBS 809.83</strain>
    </source>
</reference>
<evidence type="ECO:0000313" key="4">
    <source>
        <dbReference type="Proteomes" id="UP000318582"/>
    </source>
</evidence>
<dbReference type="Pfam" id="PF01408">
    <property type="entry name" value="GFO_IDH_MocA"/>
    <property type="match status" value="1"/>
</dbReference>
<sequence>MSGNGTNALLVSQAELEGNLRYVLNVPSVDSLGAAVKAAQKVVSLAVVGAGERGKIYAHFALDNPHLLRITGLAEPSFRRRGLFTAQHTAIPPQHVFHDWRAMAAHRPRIADAVAICSLDPTHADAVVEFAKAGYHVLCEKPMAVTLADCKRIVEAVERAGVIFAVCHVLRYSPYNCALKRLIDTKAIGEIVNIVHVEPVGWWHFAHSYVRGNWAREDHATFSLMAKSCHDLDILCHYVGHDHPPQRVHSFGSLSHFRRDQKPAEAGTATRCIECAHEPNCPYSAPRLYLDKSRQDERGWPASVLVARTPPGTPSREQQLERPSLPTSEVELVEDIESITTALETGNYGRCVYESDNDVCDHQVVNVEFSNGVTASFTMVAFTTEICERQTRIHGTRGMIVGDSNDLRVTDFASGKTTTITPPEDNSVNGGSSGHGGGDYGLVNTFVKAVANNDQAILGCDPRDALMSHILVFAAEHARKSKTVVELAEFGKEMNCWPEGIRTESEKRTTPRVI</sequence>
<dbReference type="SUPFAM" id="SSF55347">
    <property type="entry name" value="Glyceraldehyde-3-phosphate dehydrogenase-like, C-terminal domain"/>
    <property type="match status" value="1"/>
</dbReference>
<name>A0A507ECG2_9FUNG</name>
<gene>
    <name evidence="3" type="ORF">PhCBS80983_g01073</name>
</gene>
<dbReference type="InterPro" id="IPR036291">
    <property type="entry name" value="NAD(P)-bd_dom_sf"/>
</dbReference>
<feature type="domain" description="Gfo/Idh/MocA-like oxidoreductase N-terminal" evidence="2">
    <location>
        <begin position="45"/>
        <end position="167"/>
    </location>
</feature>
<accession>A0A507ECG2</accession>
<dbReference type="AlphaFoldDB" id="A0A507ECG2"/>
<dbReference type="GO" id="GO:0000166">
    <property type="term" value="F:nucleotide binding"/>
    <property type="evidence" value="ECO:0007669"/>
    <property type="project" value="InterPro"/>
</dbReference>
<dbReference type="InterPro" id="IPR000683">
    <property type="entry name" value="Gfo/Idh/MocA-like_OxRdtase_N"/>
</dbReference>
<dbReference type="STRING" id="109895.A0A507ECG2"/>
<feature type="region of interest" description="Disordered" evidence="1">
    <location>
        <begin position="415"/>
        <end position="434"/>
    </location>
</feature>
<feature type="region of interest" description="Disordered" evidence="1">
    <location>
        <begin position="307"/>
        <end position="326"/>
    </location>
</feature>